<evidence type="ECO:0000256" key="1">
    <source>
        <dbReference type="ARBA" id="ARBA00022801"/>
    </source>
</evidence>
<protein>
    <recommendedName>
        <fullName evidence="4">GH10 domain-containing protein</fullName>
    </recommendedName>
</protein>
<sequence length="54" mass="6121">MEKARAHLKNTSVYINEDFSERLRKKRAELLPAMREAGAIIDNELPIDAASYSS</sequence>
<accession>A0A0E9XVX3</accession>
<dbReference type="GO" id="GO:0000272">
    <property type="term" value="P:polysaccharide catabolic process"/>
    <property type="evidence" value="ECO:0007669"/>
    <property type="project" value="UniProtKB-KW"/>
</dbReference>
<reference evidence="5" key="1">
    <citation type="submission" date="2014-11" db="EMBL/GenBank/DDBJ databases">
        <authorList>
            <person name="Amaro Gonzalez C."/>
        </authorList>
    </citation>
    <scope>NUCLEOTIDE SEQUENCE</scope>
</reference>
<evidence type="ECO:0000256" key="2">
    <source>
        <dbReference type="ARBA" id="ARBA00023277"/>
    </source>
</evidence>
<dbReference type="PROSITE" id="PS51760">
    <property type="entry name" value="GH10_2"/>
    <property type="match status" value="1"/>
</dbReference>
<evidence type="ECO:0000256" key="3">
    <source>
        <dbReference type="ARBA" id="ARBA00023326"/>
    </source>
</evidence>
<keyword evidence="2" id="KW-0119">Carbohydrate metabolism</keyword>
<name>A0A0E9XVX3_ANGAN</name>
<keyword evidence="1" id="KW-0378">Hydrolase</keyword>
<proteinExistence type="predicted"/>
<evidence type="ECO:0000259" key="4">
    <source>
        <dbReference type="PROSITE" id="PS51760"/>
    </source>
</evidence>
<reference evidence="5" key="2">
    <citation type="journal article" date="2015" name="Fish Shellfish Immunol.">
        <title>Early steps in the European eel (Anguilla anguilla)-Vibrio vulnificus interaction in the gills: Role of the RtxA13 toxin.</title>
        <authorList>
            <person name="Callol A."/>
            <person name="Pajuelo D."/>
            <person name="Ebbesson L."/>
            <person name="Teles M."/>
            <person name="MacKenzie S."/>
            <person name="Amaro C."/>
        </authorList>
    </citation>
    <scope>NUCLEOTIDE SEQUENCE</scope>
</reference>
<dbReference type="InterPro" id="IPR001000">
    <property type="entry name" value="GH10_dom"/>
</dbReference>
<dbReference type="AlphaFoldDB" id="A0A0E9XVX3"/>
<dbReference type="GO" id="GO:0004553">
    <property type="term" value="F:hydrolase activity, hydrolyzing O-glycosyl compounds"/>
    <property type="evidence" value="ECO:0007669"/>
    <property type="project" value="InterPro"/>
</dbReference>
<dbReference type="EMBL" id="GBXM01002739">
    <property type="protein sequence ID" value="JAI05839.1"/>
    <property type="molecule type" value="Transcribed_RNA"/>
</dbReference>
<feature type="domain" description="GH10" evidence="4">
    <location>
        <begin position="1"/>
        <end position="54"/>
    </location>
</feature>
<evidence type="ECO:0000313" key="5">
    <source>
        <dbReference type="EMBL" id="JAI05839.1"/>
    </source>
</evidence>
<keyword evidence="3" id="KW-0624">Polysaccharide degradation</keyword>
<organism evidence="5">
    <name type="scientific">Anguilla anguilla</name>
    <name type="common">European freshwater eel</name>
    <name type="synonym">Muraena anguilla</name>
    <dbReference type="NCBI Taxonomy" id="7936"/>
    <lineage>
        <taxon>Eukaryota</taxon>
        <taxon>Metazoa</taxon>
        <taxon>Chordata</taxon>
        <taxon>Craniata</taxon>
        <taxon>Vertebrata</taxon>
        <taxon>Euteleostomi</taxon>
        <taxon>Actinopterygii</taxon>
        <taxon>Neopterygii</taxon>
        <taxon>Teleostei</taxon>
        <taxon>Anguilliformes</taxon>
        <taxon>Anguillidae</taxon>
        <taxon>Anguilla</taxon>
    </lineage>
</organism>